<dbReference type="RefSeq" id="WP_046196828.1">
    <property type="nucleotide sequence ID" value="NZ_JYMX02000010.1"/>
</dbReference>
<reference evidence="3 4" key="2">
    <citation type="journal article" date="2017" name="Front. Microbiol.">
        <title>Genomics Reveals a Unique Clone of Burkholderia cenocepacia Harboring an Actively Excising Novel Genomic Island.</title>
        <authorList>
            <person name="Patil P.P."/>
            <person name="Mali S."/>
            <person name="Midha S."/>
            <person name="Gautam V."/>
            <person name="Dash L."/>
            <person name="Kumar S."/>
            <person name="Shastri J."/>
            <person name="Singhal L."/>
            <person name="Patil P.B."/>
        </authorList>
    </citation>
    <scope>NUCLEOTIDE SEQUENCE [LARGE SCALE GENOMIC DNA]</scope>
    <source>
        <strain evidence="3 4">BC-19</strain>
    </source>
</reference>
<dbReference type="NCBIfam" id="NF041494">
    <property type="entry name" value="MobH"/>
    <property type="match status" value="1"/>
</dbReference>
<feature type="compositionally biased region" description="Polar residues" evidence="1">
    <location>
        <begin position="532"/>
        <end position="549"/>
    </location>
</feature>
<evidence type="ECO:0000256" key="1">
    <source>
        <dbReference type="SAM" id="MobiDB-lite"/>
    </source>
</evidence>
<evidence type="ECO:0000313" key="4">
    <source>
        <dbReference type="Proteomes" id="UP000191686"/>
    </source>
</evidence>
<evidence type="ECO:0000259" key="2">
    <source>
        <dbReference type="Pfam" id="PF07514"/>
    </source>
</evidence>
<dbReference type="InterPro" id="IPR011119">
    <property type="entry name" value="Unchr_helicase_relaxase_TraI"/>
</dbReference>
<name>A0ABD4UEG1_9BURK</name>
<feature type="compositionally biased region" description="Low complexity" evidence="1">
    <location>
        <begin position="442"/>
        <end position="461"/>
    </location>
</feature>
<proteinExistence type="predicted"/>
<dbReference type="Gene3D" id="1.10.3210.40">
    <property type="match status" value="1"/>
</dbReference>
<feature type="compositionally biased region" description="Polar residues" evidence="1">
    <location>
        <begin position="427"/>
        <end position="441"/>
    </location>
</feature>
<feature type="compositionally biased region" description="Polar residues" evidence="1">
    <location>
        <begin position="478"/>
        <end position="489"/>
    </location>
</feature>
<evidence type="ECO:0000313" key="3">
    <source>
        <dbReference type="EMBL" id="MCW3712549.1"/>
    </source>
</evidence>
<comment type="caution">
    <text evidence="3">The sequence shown here is derived from an EMBL/GenBank/DDBJ whole genome shotgun (WGS) entry which is preliminary data.</text>
</comment>
<feature type="domain" description="Uncharacterised" evidence="2">
    <location>
        <begin position="67"/>
        <end position="368"/>
    </location>
</feature>
<feature type="region of interest" description="Disordered" evidence="1">
    <location>
        <begin position="425"/>
        <end position="502"/>
    </location>
</feature>
<dbReference type="EMBL" id="JYMX02000010">
    <property type="protein sequence ID" value="MCW3712549.1"/>
    <property type="molecule type" value="Genomic_DNA"/>
</dbReference>
<dbReference type="AlphaFoldDB" id="A0ABD4UEG1"/>
<dbReference type="Pfam" id="PF07514">
    <property type="entry name" value="TraI_2"/>
    <property type="match status" value="1"/>
</dbReference>
<accession>A0ABD4UEG1</accession>
<dbReference type="Proteomes" id="UP000191686">
    <property type="component" value="Unassembled WGS sequence"/>
</dbReference>
<feature type="region of interest" description="Disordered" evidence="1">
    <location>
        <begin position="532"/>
        <end position="602"/>
    </location>
</feature>
<sequence>MLKKLLQRLTGRSDETSQEAPVVAPVVLQRHAASKVRVDTVASRVPVYPPVDPGIEVLPVDSIVESQSAMVARIRTVAGGTEADFSDMYLSVIRNLAEYIHLLPASRQETHTGAGGLFRLSLEMGFYCLQASEGVIFTPTEGVERRHKLEPRWRYAAFLAGVCSELHRPLASLIVSGPDGAQWPKYLLPLHRWCGEGGFDRYHISWQPEPRFETASAKGEVSAMISRIVPDRCLQYLEAGSPAIAPIVFSVATGVARDNENSVAELVARIRKRVLDRDKAVRPDYYGTMVVGNHLEPHLLEAMRTLIRDGKWKINEEGGRVWFGADGLFVIWKKAAEELSREIAQKGIQGVPTEANTLAEALLNAKVFTAKVDRDPYWKVVLPNGKEYVATKLVNPLSLLGDIEVSPLPTALAGGIAAPVAAPPGGSVSQMPAATPTTAVSQVAAPPQTPAPVGATSTPGEAPRPPAPAGKAPERLTSLMQQQAQSRSAMRTLDPTELGERTSEEAIAERVAEGANPPAAKPDVDVATVEQAANTSGTPGIAEGTQSLADSGEGQGVRGSKKARAGRDDGAAPAQKNVPPSTGGAGNRGGIQKQDAPAQAKLPAPAEQAEFSYVQLLPEQFRRKLKPFLGETLGRLIADYRSGEFNDKFLLDRDGLCVSFKYAGTLGAPLPAVIEELDHLNMLYVDPSNPGKKQHHRKLPGSDKDAPCLVLASHAVQYLEIIQ</sequence>
<reference evidence="3 4" key="1">
    <citation type="journal article" date="2017" name="Front. Microbiol.">
        <title>Genomics reveals a unique clone of Burkholderia cenocepacia harbouring an actively excising novel genomic island.</title>
        <authorList>
            <person name="Patil P."/>
            <person name="Mali S."/>
            <person name="Midha S."/>
            <person name="Gautam V."/>
            <person name="Dash L."/>
            <person name="Kumar S."/>
            <person name="Shastri J."/>
            <person name="Singhal L."/>
            <person name="Patil P.B."/>
        </authorList>
    </citation>
    <scope>NUCLEOTIDE SEQUENCE [LARGE SCALE GENOMIC DNA]</scope>
    <source>
        <strain evidence="3 4">BC-19</strain>
    </source>
</reference>
<gene>
    <name evidence="3" type="ORF">UE95_014770</name>
</gene>
<protein>
    <submittedName>
        <fullName evidence="3">TraI domain-containing protein</fullName>
    </submittedName>
</protein>
<organism evidence="3 4">
    <name type="scientific">Burkholderia cenocepacia</name>
    <dbReference type="NCBI Taxonomy" id="95486"/>
    <lineage>
        <taxon>Bacteria</taxon>
        <taxon>Pseudomonadati</taxon>
        <taxon>Pseudomonadota</taxon>
        <taxon>Betaproteobacteria</taxon>
        <taxon>Burkholderiales</taxon>
        <taxon>Burkholderiaceae</taxon>
        <taxon>Burkholderia</taxon>
        <taxon>Burkholderia cepacia complex</taxon>
    </lineage>
</organism>